<sequence>MLMYPSVRKGLITEPTSAPFVHQQDPVCIQDDQFIPDFSQQDPSLQCFYQEQPRLQSPFQYQPTFDFVSPPSSAPSSPSSSPASTFSHLPATAVAQYSPAVYDGSSFEAPSMTPASSYNPSIHIQHSTSPPTSNPYLPQYQPQYLYSNHHNSNPMLAQHTVANNHGWEGNLQLLSPARISNGLPRTSYQDSQLQTSPASSKSAPTGSVQRSNNGSLSKPLPTPAQTPLQNSFLATPFQNYDPSAHDASQAEAEAAMRRAVMEQQQQQQHQQNNQQQQSQNQSSDYSLAPSVSTVSHNSPVTPQTSFDEIDDASKAMANGENRYPDVDRWMDEYLRADALSDYGNHNGNNMTIGIPKLNRTISDIYQDELYNPAIMPAPQIPKQPSSTNQHYRSVFADRLQAANQGHLSARSQSPAVNLNRDRSPFRQNSPMAAEFSNVAQLATSVPMPQGAMNLGQSQTEPKTMSPKDAVLDFNETEDASMPPLFPSSQPDFSLSDALGLRRESSSSLRQAQNFPSMDSFPSQFNTQTSSLSQQYPFVQQQQNHRQPQHQQQQNNLLHHTPEFPASLPHLDSTGSEVIQNDMTSPQSNMNILPLKQEITRPDNTSTDGGTYTCTYHGCTLRFETPAKLQKHKREAHRQTTPGGHLVSRDHSARNSQAGPHKCERINPSTGKPCNSVFSRPYDLTRHEDTIHNARKQKVRCHLCTEEKTFSRNDALTRHMRVVHPEVDWPGKQRRRGRE</sequence>
<evidence type="ECO:0000313" key="4">
    <source>
        <dbReference type="EMBL" id="EAW22486.1"/>
    </source>
</evidence>
<dbReference type="Gene3D" id="3.30.160.60">
    <property type="entry name" value="Classic Zinc Finger"/>
    <property type="match status" value="1"/>
</dbReference>
<dbReference type="SUPFAM" id="SSF57667">
    <property type="entry name" value="beta-beta-alpha zinc fingers"/>
    <property type="match status" value="1"/>
</dbReference>
<dbReference type="PROSITE" id="PS00028">
    <property type="entry name" value="ZINC_FINGER_C2H2_1"/>
    <property type="match status" value="1"/>
</dbReference>
<dbReference type="InterPro" id="IPR036236">
    <property type="entry name" value="Znf_C2H2_sf"/>
</dbReference>
<dbReference type="GO" id="GO:0006357">
    <property type="term" value="P:regulation of transcription by RNA polymerase II"/>
    <property type="evidence" value="ECO:0007669"/>
    <property type="project" value="TreeGrafter"/>
</dbReference>
<reference evidence="5" key="1">
    <citation type="journal article" date="2008" name="PLoS Genet.">
        <title>Genomic islands in the pathogenic filamentous fungus Aspergillus fumigatus.</title>
        <authorList>
            <person name="Fedorova N.D."/>
            <person name="Khaldi N."/>
            <person name="Joardar V.S."/>
            <person name="Maiti R."/>
            <person name="Amedeo P."/>
            <person name="Anderson M.J."/>
            <person name="Crabtree J."/>
            <person name="Silva J.C."/>
            <person name="Badger J.H."/>
            <person name="Albarraq A."/>
            <person name="Angiuoli S."/>
            <person name="Bussey H."/>
            <person name="Bowyer P."/>
            <person name="Cotty P.J."/>
            <person name="Dyer P.S."/>
            <person name="Egan A."/>
            <person name="Galens K."/>
            <person name="Fraser-Liggett C.M."/>
            <person name="Haas B.J."/>
            <person name="Inman J.M."/>
            <person name="Kent R."/>
            <person name="Lemieux S."/>
            <person name="Malavazi I."/>
            <person name="Orvis J."/>
            <person name="Roemer T."/>
            <person name="Ronning C.M."/>
            <person name="Sundaram J.P."/>
            <person name="Sutton G."/>
            <person name="Turner G."/>
            <person name="Venter J.C."/>
            <person name="White O.R."/>
            <person name="Whitty B.R."/>
            <person name="Youngman P."/>
            <person name="Wolfe K.H."/>
            <person name="Goldman G.H."/>
            <person name="Wortman J.R."/>
            <person name="Jiang B."/>
            <person name="Denning D.W."/>
            <person name="Nierman W.C."/>
        </authorList>
    </citation>
    <scope>NUCLEOTIDE SEQUENCE [LARGE SCALE GENOMIC DNA]</scope>
    <source>
        <strain evidence="5">ATCC 1020 / DSM 3700 / CBS 544.65 / FGSC A1164 / JCM 1740 / NRRL 181 / WB 181</strain>
    </source>
</reference>
<evidence type="ECO:0000256" key="2">
    <source>
        <dbReference type="SAM" id="MobiDB-lite"/>
    </source>
</evidence>
<organism evidence="4 5">
    <name type="scientific">Neosartorya fischeri (strain ATCC 1020 / DSM 3700 / CBS 544.65 / FGSC A1164 / JCM 1740 / NRRL 181 / WB 181)</name>
    <name type="common">Aspergillus fischerianus</name>
    <dbReference type="NCBI Taxonomy" id="331117"/>
    <lineage>
        <taxon>Eukaryota</taxon>
        <taxon>Fungi</taxon>
        <taxon>Dikarya</taxon>
        <taxon>Ascomycota</taxon>
        <taxon>Pezizomycotina</taxon>
        <taxon>Eurotiomycetes</taxon>
        <taxon>Eurotiomycetidae</taxon>
        <taxon>Eurotiales</taxon>
        <taxon>Aspergillaceae</taxon>
        <taxon>Aspergillus</taxon>
        <taxon>Aspergillus subgen. Fumigati</taxon>
    </lineage>
</organism>
<feature type="compositionally biased region" description="Polar residues" evidence="2">
    <location>
        <begin position="118"/>
        <end position="131"/>
    </location>
</feature>
<evidence type="ECO:0000313" key="5">
    <source>
        <dbReference type="Proteomes" id="UP000006702"/>
    </source>
</evidence>
<dbReference type="GO" id="GO:0005634">
    <property type="term" value="C:nucleus"/>
    <property type="evidence" value="ECO:0007669"/>
    <property type="project" value="TreeGrafter"/>
</dbReference>
<dbReference type="OrthoDB" id="7295497at2759"/>
<feature type="region of interest" description="Disordered" evidence="2">
    <location>
        <begin position="66"/>
        <end position="85"/>
    </location>
</feature>
<dbReference type="OMA" id="QPQMATS"/>
<feature type="domain" description="C2H2-type" evidence="3">
    <location>
        <begin position="660"/>
        <end position="696"/>
    </location>
</feature>
<feature type="compositionally biased region" description="Polar residues" evidence="2">
    <location>
        <begin position="223"/>
        <end position="241"/>
    </location>
</feature>
<dbReference type="RefSeq" id="XP_001264383.1">
    <property type="nucleotide sequence ID" value="XM_001264382.1"/>
</dbReference>
<dbReference type="AlphaFoldDB" id="A1D243"/>
<keyword evidence="1" id="KW-0862">Zinc</keyword>
<dbReference type="GeneID" id="4591044"/>
<dbReference type="STRING" id="331117.A1D243"/>
<proteinExistence type="predicted"/>
<feature type="compositionally biased region" description="Polar residues" evidence="2">
    <location>
        <begin position="289"/>
        <end position="306"/>
    </location>
</feature>
<dbReference type="SMART" id="SM00355">
    <property type="entry name" value="ZnF_C2H2"/>
    <property type="match status" value="3"/>
</dbReference>
<dbReference type="Pfam" id="PF00096">
    <property type="entry name" value="zf-C2H2"/>
    <property type="match status" value="1"/>
</dbReference>
<dbReference type="InterPro" id="IPR051061">
    <property type="entry name" value="Zinc_finger_trans_reg"/>
</dbReference>
<dbReference type="KEGG" id="nfi:NFIA_011750"/>
<feature type="region of interest" description="Disordered" evidence="2">
    <location>
        <begin position="477"/>
        <end position="530"/>
    </location>
</feature>
<dbReference type="eggNOG" id="ENOG502RBAK">
    <property type="taxonomic scope" value="Eukaryota"/>
</dbReference>
<protein>
    <submittedName>
        <fullName evidence="4">C2H2 transcription factor (Rpn4), putative</fullName>
    </submittedName>
</protein>
<evidence type="ECO:0000256" key="1">
    <source>
        <dbReference type="PROSITE-ProRule" id="PRU00042"/>
    </source>
</evidence>
<feature type="compositionally biased region" description="Polar residues" evidence="2">
    <location>
        <begin position="183"/>
        <end position="216"/>
    </location>
</feature>
<name>A1D243_NEOFI</name>
<evidence type="ECO:0000259" key="3">
    <source>
        <dbReference type="PROSITE" id="PS50157"/>
    </source>
</evidence>
<dbReference type="InterPro" id="IPR013087">
    <property type="entry name" value="Znf_C2H2_type"/>
</dbReference>
<feature type="region of interest" description="Disordered" evidence="2">
    <location>
        <begin position="637"/>
        <end position="674"/>
    </location>
</feature>
<keyword evidence="1" id="KW-0479">Metal-binding</keyword>
<dbReference type="GO" id="GO:0008270">
    <property type="term" value="F:zinc ion binding"/>
    <property type="evidence" value="ECO:0007669"/>
    <property type="project" value="UniProtKB-KW"/>
</dbReference>
<feature type="compositionally biased region" description="Low complexity" evidence="2">
    <location>
        <begin position="135"/>
        <end position="146"/>
    </location>
</feature>
<feature type="compositionally biased region" description="Low complexity" evidence="2">
    <location>
        <begin position="69"/>
        <end position="84"/>
    </location>
</feature>
<feature type="region of interest" description="Disordered" evidence="2">
    <location>
        <begin position="118"/>
        <end position="151"/>
    </location>
</feature>
<dbReference type="PROSITE" id="PS50157">
    <property type="entry name" value="ZINC_FINGER_C2H2_2"/>
    <property type="match status" value="2"/>
</dbReference>
<dbReference type="HOGENOM" id="CLU_013400_0_1_1"/>
<feature type="region of interest" description="Disordered" evidence="2">
    <location>
        <begin position="182"/>
        <end position="306"/>
    </location>
</feature>
<dbReference type="PANTHER" id="PTHR46179">
    <property type="entry name" value="ZINC FINGER PROTEIN"/>
    <property type="match status" value="1"/>
</dbReference>
<feature type="compositionally biased region" description="Low complexity" evidence="2">
    <location>
        <begin position="261"/>
        <end position="283"/>
    </location>
</feature>
<dbReference type="VEuPathDB" id="FungiDB:NFIA_011750"/>
<gene>
    <name evidence="4" type="ORF">NFIA_011750</name>
</gene>
<feature type="domain" description="C2H2-type" evidence="3">
    <location>
        <begin position="611"/>
        <end position="641"/>
    </location>
</feature>
<keyword evidence="5" id="KW-1185">Reference proteome</keyword>
<accession>A1D243</accession>
<dbReference type="EMBL" id="DS027688">
    <property type="protein sequence ID" value="EAW22486.1"/>
    <property type="molecule type" value="Genomic_DNA"/>
</dbReference>
<feature type="compositionally biased region" description="Polar residues" evidence="2">
    <location>
        <begin position="510"/>
        <end position="530"/>
    </location>
</feature>
<keyword evidence="1" id="KW-0863">Zinc-finger</keyword>
<dbReference type="Proteomes" id="UP000006702">
    <property type="component" value="Unassembled WGS sequence"/>
</dbReference>
<dbReference type="PANTHER" id="PTHR46179:SF19">
    <property type="entry name" value="C2H2 FINGER DOMAIN TRANSCRIPTION FACTOR (EUROFUNG)-RELATED"/>
    <property type="match status" value="1"/>
</dbReference>